<evidence type="ECO:0000313" key="2">
    <source>
        <dbReference type="Proteomes" id="UP001319080"/>
    </source>
</evidence>
<feature type="non-terminal residue" evidence="1">
    <location>
        <position position="133"/>
    </location>
</feature>
<reference evidence="1 2" key="1">
    <citation type="submission" date="2021-05" db="EMBL/GenBank/DDBJ databases">
        <title>A Polyphasic approach of four new species of the genus Ohtaekwangia: Ohtaekwangia histidinii sp. nov., Ohtaekwangia cretensis sp. nov., Ohtaekwangia indiensis sp. nov., Ohtaekwangia reichenbachii sp. nov. from diverse environment.</title>
        <authorList>
            <person name="Octaviana S."/>
        </authorList>
    </citation>
    <scope>NUCLEOTIDE SEQUENCE [LARGE SCALE GENOMIC DNA]</scope>
    <source>
        <strain evidence="1 2">PWU5</strain>
    </source>
</reference>
<dbReference type="AlphaFoldDB" id="A0AAP2E3R6"/>
<proteinExistence type="predicted"/>
<keyword evidence="2" id="KW-1185">Reference proteome</keyword>
<evidence type="ECO:0000313" key="1">
    <source>
        <dbReference type="EMBL" id="MBT1712536.1"/>
    </source>
</evidence>
<feature type="non-terminal residue" evidence="1">
    <location>
        <position position="1"/>
    </location>
</feature>
<dbReference type="Proteomes" id="UP001319080">
    <property type="component" value="Unassembled WGS sequence"/>
</dbReference>
<protein>
    <submittedName>
        <fullName evidence="1">Uncharacterized protein</fullName>
    </submittedName>
</protein>
<dbReference type="EMBL" id="JAHESE010000136">
    <property type="protein sequence ID" value="MBT1712536.1"/>
    <property type="molecule type" value="Genomic_DNA"/>
</dbReference>
<gene>
    <name evidence="1" type="ORF">KK062_30150</name>
</gene>
<dbReference type="RefSeq" id="WP_254088086.1">
    <property type="nucleotide sequence ID" value="NZ_JAHESE010000136.1"/>
</dbReference>
<sequence>PLSAAASLVDRVADLVEIGNNPYPLQRVPVKVYAVHPSGGESLLTSTVTDGEGVFNISFINTAFYNPALGDKIKVYINHPDFLLQRNVLSLPRPDSVGNFDLGTLSALARTFRFKPHVIDEEGQPVSDAVVEV</sequence>
<name>A0AAP2E3R6_9BACT</name>
<organism evidence="1 2">
    <name type="scientific">Dawidia cretensis</name>
    <dbReference type="NCBI Taxonomy" id="2782350"/>
    <lineage>
        <taxon>Bacteria</taxon>
        <taxon>Pseudomonadati</taxon>
        <taxon>Bacteroidota</taxon>
        <taxon>Cytophagia</taxon>
        <taxon>Cytophagales</taxon>
        <taxon>Chryseotaleaceae</taxon>
        <taxon>Dawidia</taxon>
    </lineage>
</organism>
<comment type="caution">
    <text evidence="1">The sequence shown here is derived from an EMBL/GenBank/DDBJ whole genome shotgun (WGS) entry which is preliminary data.</text>
</comment>
<accession>A0AAP2E3R6</accession>